<dbReference type="Proteomes" id="UP000632222">
    <property type="component" value="Unassembled WGS sequence"/>
</dbReference>
<gene>
    <name evidence="1" type="ORF">GCM10008938_42710</name>
</gene>
<proteinExistence type="predicted"/>
<reference evidence="2" key="1">
    <citation type="journal article" date="2019" name="Int. J. Syst. Evol. Microbiol.">
        <title>The Global Catalogue of Microorganisms (GCM) 10K type strain sequencing project: providing services to taxonomists for standard genome sequencing and annotation.</title>
        <authorList>
            <consortium name="The Broad Institute Genomics Platform"/>
            <consortium name="The Broad Institute Genome Sequencing Center for Infectious Disease"/>
            <person name="Wu L."/>
            <person name="Ma J."/>
        </authorList>
    </citation>
    <scope>NUCLEOTIDE SEQUENCE [LARGE SCALE GENOMIC DNA]</scope>
    <source>
        <strain evidence="2">JCM 14370</strain>
    </source>
</reference>
<evidence type="ECO:0000313" key="2">
    <source>
        <dbReference type="Proteomes" id="UP000632222"/>
    </source>
</evidence>
<protein>
    <recommendedName>
        <fullName evidence="3">SnoaL-like domain-containing protein</fullName>
    </recommendedName>
</protein>
<accession>A0ABQ2DBL3</accession>
<dbReference type="EMBL" id="BMOD01000024">
    <property type="protein sequence ID" value="GGJ52156.1"/>
    <property type="molecule type" value="Genomic_DNA"/>
</dbReference>
<dbReference type="RefSeq" id="WP_189006675.1">
    <property type="nucleotide sequence ID" value="NZ_BMOD01000024.1"/>
</dbReference>
<sequence length="138" mass="15855">MSISDTEIQGLVQAWFSGLNEHRAMVKMMPLLDLKNLHMVFPESTLTTPEEFENWYRTVTSTFFDQDHIIEEVSSDIQENGANVKVTVIWKAHEWKAPAAFSTRIAMRAAQDWQVVRDENGQVVIQRYVVNSLTPVES</sequence>
<keyword evidence="2" id="KW-1185">Reference proteome</keyword>
<name>A0ABQ2DBL3_9DEIO</name>
<comment type="caution">
    <text evidence="1">The sequence shown here is derived from an EMBL/GenBank/DDBJ whole genome shotgun (WGS) entry which is preliminary data.</text>
</comment>
<evidence type="ECO:0008006" key="3">
    <source>
        <dbReference type="Google" id="ProtNLM"/>
    </source>
</evidence>
<organism evidence="1 2">
    <name type="scientific">Deinococcus roseus</name>
    <dbReference type="NCBI Taxonomy" id="392414"/>
    <lineage>
        <taxon>Bacteria</taxon>
        <taxon>Thermotogati</taxon>
        <taxon>Deinococcota</taxon>
        <taxon>Deinococci</taxon>
        <taxon>Deinococcales</taxon>
        <taxon>Deinococcaceae</taxon>
        <taxon>Deinococcus</taxon>
    </lineage>
</organism>
<evidence type="ECO:0000313" key="1">
    <source>
        <dbReference type="EMBL" id="GGJ52156.1"/>
    </source>
</evidence>